<dbReference type="PANTHER" id="PTHR33969:SF2">
    <property type="entry name" value="SEGREGATION AND CONDENSATION PROTEIN A"/>
    <property type="match status" value="1"/>
</dbReference>
<protein>
    <recommendedName>
        <fullName evidence="2 3">Segregation and condensation protein A</fullName>
    </recommendedName>
</protein>
<keyword evidence="3" id="KW-0963">Cytoplasm</keyword>
<comment type="subunit">
    <text evidence="3">Component of a cohesin-like complex composed of ScpA, ScpB and the Smc homodimer, in which ScpA and ScpB bind to the head domain of Smc. The presence of the three proteins is required for the association of the complex with DNA.</text>
</comment>
<comment type="similarity">
    <text evidence="3">Belongs to the ScpA family.</text>
</comment>
<dbReference type="Proteomes" id="UP000257055">
    <property type="component" value="Unassembled WGS sequence"/>
</dbReference>
<accession>A0A3D8TUR3</accession>
<keyword evidence="1 3" id="KW-0159">Chromosome partition</keyword>
<comment type="function">
    <text evidence="3">Participates in chromosomal partition during cell division. May act via the formation of a condensin-like complex containing Smc and ScpB that pull DNA away from mid-cell into both cell halves.</text>
</comment>
<reference evidence="5" key="1">
    <citation type="submission" date="2015-04" db="EMBL/GenBank/DDBJ databases">
        <authorList>
            <person name="Schardt J."/>
            <person name="Mueller-Herbst S."/>
            <person name="Scherer S."/>
            <person name="Huptas C."/>
        </authorList>
    </citation>
    <scope>NUCLEOTIDE SEQUENCE [LARGE SCALE GENOMIC DNA]</scope>
    <source>
        <strain evidence="5">Kiel-L1</strain>
    </source>
</reference>
<sequence>MEMKLKVDAFEGPLDLLLHLIGKLEVDIYDIPVADITEQYMEYIHTMQILELDVASEYLVMAATLLAIKSKMLLPKQEIEEDFDEFDPELDPRDELVERLMEYKRYKEAARELKDKENERGFYFSKAPMDLSEYEDETSSLDLDVTLNDMLGAFNKLLRRQKLSKPLHTRITTQEISIYTRMDDVMKQLQAVSGKIKFEDLFEEQTREELVVTFLALLELMKRELVLVEQESSFSDLFVKGRDNQGE</sequence>
<gene>
    <name evidence="3" type="primary">scpA</name>
    <name evidence="4" type="ORF">UR08_02340</name>
</gene>
<evidence type="ECO:0000256" key="2">
    <source>
        <dbReference type="ARBA" id="ARBA00044777"/>
    </source>
</evidence>
<keyword evidence="3" id="KW-0131">Cell cycle</keyword>
<dbReference type="Gene3D" id="1.10.10.580">
    <property type="entry name" value="Structural maintenance of chromosome 1. Chain E"/>
    <property type="match status" value="1"/>
</dbReference>
<evidence type="ECO:0000256" key="3">
    <source>
        <dbReference type="HAMAP-Rule" id="MF_01805"/>
    </source>
</evidence>
<dbReference type="RefSeq" id="WP_115752056.1">
    <property type="nucleotide sequence ID" value="NZ_LARY01000001.1"/>
</dbReference>
<dbReference type="EMBL" id="LARY01000001">
    <property type="protein sequence ID" value="RDX02377.1"/>
    <property type="molecule type" value="Genomic_DNA"/>
</dbReference>
<keyword evidence="3" id="KW-0132">Cell division</keyword>
<dbReference type="NCBIfam" id="NF000995">
    <property type="entry name" value="PRK00104.1-4"/>
    <property type="match status" value="1"/>
</dbReference>
<dbReference type="Gene3D" id="6.10.250.2410">
    <property type="match status" value="1"/>
</dbReference>
<comment type="caution">
    <text evidence="4">The sequence shown here is derived from an EMBL/GenBank/DDBJ whole genome shotgun (WGS) entry which is preliminary data.</text>
</comment>
<dbReference type="Pfam" id="PF02616">
    <property type="entry name" value="SMC_ScpA"/>
    <property type="match status" value="1"/>
</dbReference>
<organism evidence="4 5">
    <name type="scientific">Listeria kieliensis</name>
    <dbReference type="NCBI Taxonomy" id="1621700"/>
    <lineage>
        <taxon>Bacteria</taxon>
        <taxon>Bacillati</taxon>
        <taxon>Bacillota</taxon>
        <taxon>Bacilli</taxon>
        <taxon>Bacillales</taxon>
        <taxon>Listeriaceae</taxon>
        <taxon>Listeria</taxon>
    </lineage>
</organism>
<dbReference type="GO" id="GO:0006260">
    <property type="term" value="P:DNA replication"/>
    <property type="evidence" value="ECO:0007669"/>
    <property type="project" value="UniProtKB-UniRule"/>
</dbReference>
<dbReference type="HAMAP" id="MF_01805">
    <property type="entry name" value="ScpA"/>
    <property type="match status" value="1"/>
</dbReference>
<evidence type="ECO:0000313" key="4">
    <source>
        <dbReference type="EMBL" id="RDX02377.1"/>
    </source>
</evidence>
<keyword evidence="5" id="KW-1185">Reference proteome</keyword>
<dbReference type="PANTHER" id="PTHR33969">
    <property type="entry name" value="SEGREGATION AND CONDENSATION PROTEIN A"/>
    <property type="match status" value="1"/>
</dbReference>
<name>A0A3D8TUR3_9LIST</name>
<evidence type="ECO:0000256" key="1">
    <source>
        <dbReference type="ARBA" id="ARBA00022829"/>
    </source>
</evidence>
<dbReference type="GO" id="GO:0051301">
    <property type="term" value="P:cell division"/>
    <property type="evidence" value="ECO:0007669"/>
    <property type="project" value="UniProtKB-KW"/>
</dbReference>
<comment type="subcellular location">
    <subcellularLocation>
        <location evidence="3">Cytoplasm</location>
    </subcellularLocation>
    <text evidence="3">Associated with two foci at the outer edges of the nucleoid region in young cells, and at four foci within both cell halves in older cells.</text>
</comment>
<dbReference type="AlphaFoldDB" id="A0A3D8TUR3"/>
<dbReference type="GO" id="GO:0007059">
    <property type="term" value="P:chromosome segregation"/>
    <property type="evidence" value="ECO:0007669"/>
    <property type="project" value="UniProtKB-UniRule"/>
</dbReference>
<dbReference type="InterPro" id="IPR003768">
    <property type="entry name" value="ScpA"/>
</dbReference>
<dbReference type="InterPro" id="IPR023093">
    <property type="entry name" value="ScpA-like_C"/>
</dbReference>
<dbReference type="GO" id="GO:0005737">
    <property type="term" value="C:cytoplasm"/>
    <property type="evidence" value="ECO:0007669"/>
    <property type="project" value="UniProtKB-SubCell"/>
</dbReference>
<proteinExistence type="inferred from homology"/>
<evidence type="ECO:0000313" key="5">
    <source>
        <dbReference type="Proteomes" id="UP000257055"/>
    </source>
</evidence>